<dbReference type="CTD" id="22902"/>
<keyword evidence="2" id="KW-0597">Phosphoprotein</keyword>
<dbReference type="PANTHER" id="PTHR45956">
    <property type="entry name" value="RUN AND FYVE DOMAIN-CONTAINING PROTEIN 2-LIKE PROTEIN"/>
    <property type="match status" value="1"/>
</dbReference>
<feature type="compositionally biased region" description="Basic and acidic residues" evidence="10">
    <location>
        <begin position="547"/>
        <end position="575"/>
    </location>
</feature>
<dbReference type="PROSITE" id="PS50826">
    <property type="entry name" value="RUN"/>
    <property type="match status" value="1"/>
</dbReference>
<dbReference type="InterPro" id="IPR017455">
    <property type="entry name" value="Znf_FYVE-rel"/>
</dbReference>
<evidence type="ECO:0000256" key="7">
    <source>
        <dbReference type="ARBA" id="ARBA00023136"/>
    </source>
</evidence>
<name>A0A6I9NUP8_9TELE</name>
<evidence type="ECO:0000256" key="3">
    <source>
        <dbReference type="ARBA" id="ARBA00022723"/>
    </source>
</evidence>
<dbReference type="SMART" id="SM00064">
    <property type="entry name" value="FYVE"/>
    <property type="match status" value="1"/>
</dbReference>
<gene>
    <name evidence="14" type="primary">rufy3</name>
</gene>
<keyword evidence="7" id="KW-0472">Membrane</keyword>
<keyword evidence="6 9" id="KW-0175">Coiled coil</keyword>
<feature type="compositionally biased region" description="Basic and acidic residues" evidence="10">
    <location>
        <begin position="522"/>
        <end position="533"/>
    </location>
</feature>
<dbReference type="KEGG" id="ncc:104953354"/>
<evidence type="ECO:0000259" key="11">
    <source>
        <dbReference type="PROSITE" id="PS50178"/>
    </source>
</evidence>
<evidence type="ECO:0000256" key="10">
    <source>
        <dbReference type="SAM" id="MobiDB-lite"/>
    </source>
</evidence>
<comment type="subcellular location">
    <subcellularLocation>
        <location evidence="1">Endomembrane system</location>
    </subcellularLocation>
</comment>
<dbReference type="GeneID" id="104953354"/>
<dbReference type="GO" id="GO:0050770">
    <property type="term" value="P:regulation of axonogenesis"/>
    <property type="evidence" value="ECO:0007669"/>
    <property type="project" value="TreeGrafter"/>
</dbReference>
<dbReference type="InterPro" id="IPR011011">
    <property type="entry name" value="Znf_FYVE_PHD"/>
</dbReference>
<organism evidence="13 14">
    <name type="scientific">Notothenia coriiceps</name>
    <name type="common">black rockcod</name>
    <dbReference type="NCBI Taxonomy" id="8208"/>
    <lineage>
        <taxon>Eukaryota</taxon>
        <taxon>Metazoa</taxon>
        <taxon>Chordata</taxon>
        <taxon>Craniata</taxon>
        <taxon>Vertebrata</taxon>
        <taxon>Euteleostomi</taxon>
        <taxon>Actinopterygii</taxon>
        <taxon>Neopterygii</taxon>
        <taxon>Teleostei</taxon>
        <taxon>Neoteleostei</taxon>
        <taxon>Acanthomorphata</taxon>
        <taxon>Eupercaria</taxon>
        <taxon>Perciformes</taxon>
        <taxon>Notothenioidei</taxon>
        <taxon>Nototheniidae</taxon>
        <taxon>Notothenia</taxon>
    </lineage>
</organism>
<dbReference type="FunFam" id="1.20.58.900:FF:000001">
    <property type="entry name" value="RUN and FYVE domain containing 2"/>
    <property type="match status" value="1"/>
</dbReference>
<dbReference type="GO" id="GO:0008270">
    <property type="term" value="F:zinc ion binding"/>
    <property type="evidence" value="ECO:0007669"/>
    <property type="project" value="UniProtKB-KW"/>
</dbReference>
<dbReference type="InterPro" id="IPR013083">
    <property type="entry name" value="Znf_RING/FYVE/PHD"/>
</dbReference>
<evidence type="ECO:0000256" key="6">
    <source>
        <dbReference type="ARBA" id="ARBA00023054"/>
    </source>
</evidence>
<dbReference type="InterPro" id="IPR037213">
    <property type="entry name" value="Run_dom_sf"/>
</dbReference>
<evidence type="ECO:0000313" key="13">
    <source>
        <dbReference type="Proteomes" id="UP000504611"/>
    </source>
</evidence>
<dbReference type="InterPro" id="IPR004012">
    <property type="entry name" value="Run_dom"/>
</dbReference>
<protein>
    <submittedName>
        <fullName evidence="14">Protein RUFY3 isoform X1</fullName>
    </submittedName>
</protein>
<dbReference type="PANTHER" id="PTHR45956:SF1">
    <property type="entry name" value="PROTEIN RUFY3"/>
    <property type="match status" value="1"/>
</dbReference>
<dbReference type="PROSITE" id="PS50178">
    <property type="entry name" value="ZF_FYVE"/>
    <property type="match status" value="1"/>
</dbReference>
<dbReference type="Pfam" id="PF01363">
    <property type="entry name" value="FYVE"/>
    <property type="match status" value="1"/>
</dbReference>
<feature type="region of interest" description="Disordered" evidence="10">
    <location>
        <begin position="522"/>
        <end position="594"/>
    </location>
</feature>
<keyword evidence="13" id="KW-1185">Reference proteome</keyword>
<dbReference type="SUPFAM" id="SSF57903">
    <property type="entry name" value="FYVE/PHD zinc finger"/>
    <property type="match status" value="1"/>
</dbReference>
<evidence type="ECO:0000256" key="1">
    <source>
        <dbReference type="ARBA" id="ARBA00004308"/>
    </source>
</evidence>
<evidence type="ECO:0000256" key="2">
    <source>
        <dbReference type="ARBA" id="ARBA00022553"/>
    </source>
</evidence>
<feature type="region of interest" description="Disordered" evidence="10">
    <location>
        <begin position="350"/>
        <end position="372"/>
    </location>
</feature>
<keyword evidence="5" id="KW-0862">Zinc</keyword>
<proteinExistence type="predicted"/>
<dbReference type="FunFam" id="1.20.5.170:FF:000013">
    <property type="entry name" value="RUN and FYVE domain-containing 1"/>
    <property type="match status" value="1"/>
</dbReference>
<accession>A0A6I9NUP8</accession>
<dbReference type="Gene3D" id="1.20.5.170">
    <property type="match status" value="1"/>
</dbReference>
<feature type="region of interest" description="Disordered" evidence="10">
    <location>
        <begin position="1"/>
        <end position="40"/>
    </location>
</feature>
<dbReference type="Gene3D" id="3.30.40.10">
    <property type="entry name" value="Zinc/RING finger domain, C3HC4 (zinc finger)"/>
    <property type="match status" value="1"/>
</dbReference>
<evidence type="ECO:0000259" key="12">
    <source>
        <dbReference type="PROSITE" id="PS50826"/>
    </source>
</evidence>
<feature type="coiled-coil region" evidence="9">
    <location>
        <begin position="298"/>
        <end position="346"/>
    </location>
</feature>
<feature type="compositionally biased region" description="Polar residues" evidence="10">
    <location>
        <begin position="14"/>
        <end position="28"/>
    </location>
</feature>
<dbReference type="GO" id="GO:0005737">
    <property type="term" value="C:cytoplasm"/>
    <property type="evidence" value="ECO:0007669"/>
    <property type="project" value="TreeGrafter"/>
</dbReference>
<evidence type="ECO:0000256" key="4">
    <source>
        <dbReference type="ARBA" id="ARBA00022771"/>
    </source>
</evidence>
<dbReference type="InterPro" id="IPR047335">
    <property type="entry name" value="RUFY1-3"/>
</dbReference>
<dbReference type="RefSeq" id="XP_010778593.1">
    <property type="nucleotide sequence ID" value="XM_010780291.1"/>
</dbReference>
<reference evidence="14" key="1">
    <citation type="submission" date="2025-08" db="UniProtKB">
        <authorList>
            <consortium name="RefSeq"/>
        </authorList>
    </citation>
    <scope>IDENTIFICATION</scope>
    <source>
        <tissue evidence="14">Muscle</tissue>
    </source>
</reference>
<evidence type="ECO:0000256" key="8">
    <source>
        <dbReference type="PROSITE-ProRule" id="PRU00091"/>
    </source>
</evidence>
<dbReference type="CDD" id="cd15744">
    <property type="entry name" value="FYVE_RUFY3"/>
    <property type="match status" value="1"/>
</dbReference>
<feature type="coiled-coil region" evidence="9">
    <location>
        <begin position="417"/>
        <end position="493"/>
    </location>
</feature>
<dbReference type="SUPFAM" id="SSF140741">
    <property type="entry name" value="RUN domain-like"/>
    <property type="match status" value="1"/>
</dbReference>
<feature type="domain" description="RUN" evidence="12">
    <location>
        <begin position="121"/>
        <end position="253"/>
    </location>
</feature>
<dbReference type="OrthoDB" id="79871at2759"/>
<evidence type="ECO:0000256" key="9">
    <source>
        <dbReference type="SAM" id="Coils"/>
    </source>
</evidence>
<dbReference type="Gene3D" id="1.20.58.900">
    <property type="match status" value="1"/>
</dbReference>
<evidence type="ECO:0000256" key="5">
    <source>
        <dbReference type="ARBA" id="ARBA00022833"/>
    </source>
</evidence>
<dbReference type="Pfam" id="PF02759">
    <property type="entry name" value="RUN"/>
    <property type="match status" value="1"/>
</dbReference>
<dbReference type="InterPro" id="IPR000306">
    <property type="entry name" value="Znf_FYVE"/>
</dbReference>
<sequence length="664" mass="74540">MAERDVSPGHPPLQSFSEESSVRQNSSDENGHVESPDETLSPTSVIYFKEASNSSNLIFGKAESLSPSPLRKYDFRIERIESKRRNPKDPIAIERLNLMNMAKLSIKGLIESALNLGRTLDSDYAPLQQFFVVMEHCLKHGLKTKKTFLGQNKSFWGALELVEKLTPEAGEITASVKDLPGLKTPLGRGRAWLRLALMQKKLSDYMKTIINRKDLLSEFYEANALMMEEEGAVIAGLLVGLNVIDANLCMKGEDLDSQVGVIDFSMYLKDGGHSSKSAEGDGQITAILDQKNYVEELNRHLSASVNNLQAKVDALEKSNTKLTEELAVANNRIITLQEDVEKVKEESSYQLESRKASRSDSAPDGQVLGETRKQLKEETLLRLDVEKELEVQIGMKQEMELSMKMLEKDVCEKQDALMELRQQLEDLRVINQQLSHKSQSADAGSKQKSEAISRLEEKINQMSGTVKQMETRYKQAERERALALEANRLFKQEFGDKIESLQVEVELLRKHRGYLEVELRKERERRSEHHHGDAASAQPAAPRRERRLPENIPKRPSEALSAKRESEQSGAEDKSSLSSSLSSRSQHEDEQEESFGEISPPCICTMCEQEDSLLKTKKQCKNCGGVFCESCVSNELPLPSSILPETVCASCFSLLLQQYASTPT</sequence>
<keyword evidence="4 8" id="KW-0863">Zinc-finger</keyword>
<dbReference type="Proteomes" id="UP000504611">
    <property type="component" value="Unplaced"/>
</dbReference>
<dbReference type="GO" id="GO:0012505">
    <property type="term" value="C:endomembrane system"/>
    <property type="evidence" value="ECO:0007669"/>
    <property type="project" value="UniProtKB-SubCell"/>
</dbReference>
<evidence type="ECO:0000313" key="14">
    <source>
        <dbReference type="RefSeq" id="XP_010778593.1"/>
    </source>
</evidence>
<feature type="domain" description="FYVE-type" evidence="11">
    <location>
        <begin position="604"/>
        <end position="656"/>
    </location>
</feature>
<keyword evidence="3" id="KW-0479">Metal-binding</keyword>
<dbReference type="SMART" id="SM00593">
    <property type="entry name" value="RUN"/>
    <property type="match status" value="1"/>
</dbReference>
<dbReference type="AlphaFoldDB" id="A0A6I9NUP8"/>